<protein>
    <submittedName>
        <fullName evidence="1">Uncharacterized protein</fullName>
    </submittedName>
</protein>
<keyword evidence="2" id="KW-1185">Reference proteome</keyword>
<comment type="caution">
    <text evidence="1">The sequence shown here is derived from an EMBL/GenBank/DDBJ whole genome shotgun (WGS) entry which is preliminary data.</text>
</comment>
<accession>A0ACB8TND5</accession>
<reference evidence="1" key="1">
    <citation type="journal article" date="2021" name="Environ. Microbiol.">
        <title>Gene family expansions and transcriptome signatures uncover fungal adaptations to wood decay.</title>
        <authorList>
            <person name="Hage H."/>
            <person name="Miyauchi S."/>
            <person name="Viragh M."/>
            <person name="Drula E."/>
            <person name="Min B."/>
            <person name="Chaduli D."/>
            <person name="Navarro D."/>
            <person name="Favel A."/>
            <person name="Norest M."/>
            <person name="Lesage-Meessen L."/>
            <person name="Balint B."/>
            <person name="Merenyi Z."/>
            <person name="de Eugenio L."/>
            <person name="Morin E."/>
            <person name="Martinez A.T."/>
            <person name="Baldrian P."/>
            <person name="Stursova M."/>
            <person name="Martinez M.J."/>
            <person name="Novotny C."/>
            <person name="Magnuson J.K."/>
            <person name="Spatafora J.W."/>
            <person name="Maurice S."/>
            <person name="Pangilinan J."/>
            <person name="Andreopoulos W."/>
            <person name="LaButti K."/>
            <person name="Hundley H."/>
            <person name="Na H."/>
            <person name="Kuo A."/>
            <person name="Barry K."/>
            <person name="Lipzen A."/>
            <person name="Henrissat B."/>
            <person name="Riley R."/>
            <person name="Ahrendt S."/>
            <person name="Nagy L.G."/>
            <person name="Grigoriev I.V."/>
            <person name="Martin F."/>
            <person name="Rosso M.N."/>
        </authorList>
    </citation>
    <scope>NUCLEOTIDE SEQUENCE</scope>
    <source>
        <strain evidence="1">CBS 384.51</strain>
    </source>
</reference>
<organism evidence="1 2">
    <name type="scientific">Irpex rosettiformis</name>
    <dbReference type="NCBI Taxonomy" id="378272"/>
    <lineage>
        <taxon>Eukaryota</taxon>
        <taxon>Fungi</taxon>
        <taxon>Dikarya</taxon>
        <taxon>Basidiomycota</taxon>
        <taxon>Agaricomycotina</taxon>
        <taxon>Agaricomycetes</taxon>
        <taxon>Polyporales</taxon>
        <taxon>Irpicaceae</taxon>
        <taxon>Irpex</taxon>
    </lineage>
</organism>
<sequence>MTNIWYPESREEQVVYHSLSPFQEQPSTWSVEERTSLVLIAAKHRKGSKCYSLNGWGGLLSALTLCGLAGALSASRGVTSWDIGKARDTKATVRGEVAELSKAIYKPAGQFTVLSVDGCYLPKAGDIEVEASSQA</sequence>
<dbReference type="EMBL" id="MU274963">
    <property type="protein sequence ID" value="KAI0083498.1"/>
    <property type="molecule type" value="Genomic_DNA"/>
</dbReference>
<proteinExistence type="predicted"/>
<evidence type="ECO:0000313" key="2">
    <source>
        <dbReference type="Proteomes" id="UP001055072"/>
    </source>
</evidence>
<dbReference type="Proteomes" id="UP001055072">
    <property type="component" value="Unassembled WGS sequence"/>
</dbReference>
<gene>
    <name evidence="1" type="ORF">BDY19DRAFT_910562</name>
</gene>
<name>A0ACB8TND5_9APHY</name>
<evidence type="ECO:0000313" key="1">
    <source>
        <dbReference type="EMBL" id="KAI0083498.1"/>
    </source>
</evidence>